<reference evidence="2" key="1">
    <citation type="submission" date="2022-05" db="EMBL/GenBank/DDBJ databases">
        <title>The Musa troglodytarum L. genome provides insights into the mechanism of non-climacteric behaviour and enrichment of carotenoids.</title>
        <authorList>
            <person name="Wang J."/>
        </authorList>
    </citation>
    <scope>NUCLEOTIDE SEQUENCE</scope>
    <source>
        <tissue evidence="2">Leaf</tissue>
    </source>
</reference>
<keyword evidence="3" id="KW-1185">Reference proteome</keyword>
<dbReference type="PANTHER" id="PTHR36766">
    <property type="entry name" value="PLANT BROAD-SPECTRUM MILDEW RESISTANCE PROTEIN RPW8"/>
    <property type="match status" value="1"/>
</dbReference>
<sequence length="158" mass="18262">MLRRAIEGKSVFLVLDDVWRANVWVNLFRTPLSSAMAIRRILITTRDRKIANQMGVVQIHNVNLLCEDGGWELLCRSASLQWKKDIRDLRDIGIRIVRKCHDLPLAIKTMGGVLMTKEKRRGEWEKVLDNGAWTINKLPKELEGALYLSYEDLPSHLK</sequence>
<dbReference type="InterPro" id="IPR042197">
    <property type="entry name" value="Apaf_helical"/>
</dbReference>
<organism evidence="2 3">
    <name type="scientific">Musa troglodytarum</name>
    <name type="common">fe'i banana</name>
    <dbReference type="NCBI Taxonomy" id="320322"/>
    <lineage>
        <taxon>Eukaryota</taxon>
        <taxon>Viridiplantae</taxon>
        <taxon>Streptophyta</taxon>
        <taxon>Embryophyta</taxon>
        <taxon>Tracheophyta</taxon>
        <taxon>Spermatophyta</taxon>
        <taxon>Magnoliopsida</taxon>
        <taxon>Liliopsida</taxon>
        <taxon>Zingiberales</taxon>
        <taxon>Musaceae</taxon>
        <taxon>Musa</taxon>
    </lineage>
</organism>
<dbReference type="AlphaFoldDB" id="A0A9E7J979"/>
<dbReference type="SUPFAM" id="SSF52540">
    <property type="entry name" value="P-loop containing nucleoside triphosphate hydrolases"/>
    <property type="match status" value="1"/>
</dbReference>
<dbReference type="EMBL" id="CP097502">
    <property type="protein sequence ID" value="URD72674.1"/>
    <property type="molecule type" value="Genomic_DNA"/>
</dbReference>
<name>A0A9E7J979_9LILI</name>
<evidence type="ECO:0000313" key="2">
    <source>
        <dbReference type="EMBL" id="URD72674.1"/>
    </source>
</evidence>
<dbReference type="Pfam" id="PF00931">
    <property type="entry name" value="NB-ARC"/>
    <property type="match status" value="1"/>
</dbReference>
<dbReference type="OrthoDB" id="3027644at2759"/>
<dbReference type="GO" id="GO:0043531">
    <property type="term" value="F:ADP binding"/>
    <property type="evidence" value="ECO:0007669"/>
    <property type="project" value="InterPro"/>
</dbReference>
<proteinExistence type="predicted"/>
<dbReference type="InterPro" id="IPR027417">
    <property type="entry name" value="P-loop_NTPase"/>
</dbReference>
<evidence type="ECO:0000259" key="1">
    <source>
        <dbReference type="Pfam" id="PF00931"/>
    </source>
</evidence>
<dbReference type="Gene3D" id="1.10.8.430">
    <property type="entry name" value="Helical domain of apoptotic protease-activating factors"/>
    <property type="match status" value="1"/>
</dbReference>
<gene>
    <name evidence="2" type="ORF">MUK42_35600</name>
</gene>
<protein>
    <submittedName>
        <fullName evidence="2">Disease resistance protein</fullName>
    </submittedName>
</protein>
<dbReference type="Proteomes" id="UP001055439">
    <property type="component" value="Chromosome 1"/>
</dbReference>
<dbReference type="Gene3D" id="3.40.50.300">
    <property type="entry name" value="P-loop containing nucleotide triphosphate hydrolases"/>
    <property type="match status" value="1"/>
</dbReference>
<accession>A0A9E7J979</accession>
<dbReference type="PRINTS" id="PR00364">
    <property type="entry name" value="DISEASERSIST"/>
</dbReference>
<dbReference type="PANTHER" id="PTHR36766:SF70">
    <property type="entry name" value="DISEASE RESISTANCE PROTEIN RGA4"/>
    <property type="match status" value="1"/>
</dbReference>
<feature type="domain" description="NB-ARC" evidence="1">
    <location>
        <begin position="1"/>
        <end position="78"/>
    </location>
</feature>
<evidence type="ECO:0000313" key="3">
    <source>
        <dbReference type="Proteomes" id="UP001055439"/>
    </source>
</evidence>
<dbReference type="InterPro" id="IPR002182">
    <property type="entry name" value="NB-ARC"/>
</dbReference>